<feature type="domain" description="ABC transporter" evidence="12">
    <location>
        <begin position="1247"/>
        <end position="1491"/>
    </location>
</feature>
<evidence type="ECO:0000256" key="6">
    <source>
        <dbReference type="ARBA" id="ARBA00022741"/>
    </source>
</evidence>
<feature type="transmembrane region" description="Helical" evidence="11">
    <location>
        <begin position="365"/>
        <end position="386"/>
    </location>
</feature>
<keyword evidence="4 11" id="KW-0812">Transmembrane</keyword>
<dbReference type="GO" id="GO:0140359">
    <property type="term" value="F:ABC-type transporter activity"/>
    <property type="evidence" value="ECO:0007669"/>
    <property type="project" value="InterPro"/>
</dbReference>
<dbReference type="SMART" id="SM00382">
    <property type="entry name" value="AAA"/>
    <property type="match status" value="2"/>
</dbReference>
<keyword evidence="7" id="KW-0067">ATP-binding</keyword>
<dbReference type="Pfam" id="PF12698">
    <property type="entry name" value="ABC2_membrane_3"/>
    <property type="match status" value="1"/>
</dbReference>
<evidence type="ECO:0000256" key="5">
    <source>
        <dbReference type="ARBA" id="ARBA00022737"/>
    </source>
</evidence>
<dbReference type="SUPFAM" id="SSF52540">
    <property type="entry name" value="P-loop containing nucleoside triphosphate hydrolases"/>
    <property type="match status" value="2"/>
</dbReference>
<evidence type="ECO:0000256" key="9">
    <source>
        <dbReference type="ARBA" id="ARBA00023136"/>
    </source>
</evidence>
<feature type="transmembrane region" description="Helical" evidence="11">
    <location>
        <begin position="406"/>
        <end position="431"/>
    </location>
</feature>
<keyword evidence="9 11" id="KW-0472">Membrane</keyword>
<gene>
    <name evidence="13" type="ORF">BKCO1_300009</name>
</gene>
<dbReference type="EMBL" id="MNUE01000030">
    <property type="protein sequence ID" value="OJD33415.1"/>
    <property type="molecule type" value="Genomic_DNA"/>
</dbReference>
<evidence type="ECO:0000259" key="12">
    <source>
        <dbReference type="PROSITE" id="PS50893"/>
    </source>
</evidence>
<dbReference type="InterPro" id="IPR027417">
    <property type="entry name" value="P-loop_NTPase"/>
</dbReference>
<dbReference type="OrthoDB" id="8061355at2759"/>
<feature type="transmembrane region" description="Helical" evidence="11">
    <location>
        <begin position="339"/>
        <end position="358"/>
    </location>
</feature>
<evidence type="ECO:0000256" key="3">
    <source>
        <dbReference type="ARBA" id="ARBA00022448"/>
    </source>
</evidence>
<feature type="transmembrane region" description="Helical" evidence="11">
    <location>
        <begin position="996"/>
        <end position="1014"/>
    </location>
</feature>
<dbReference type="GO" id="GO:0016887">
    <property type="term" value="F:ATP hydrolysis activity"/>
    <property type="evidence" value="ECO:0007669"/>
    <property type="project" value="InterPro"/>
</dbReference>
<evidence type="ECO:0000256" key="8">
    <source>
        <dbReference type="ARBA" id="ARBA00022989"/>
    </source>
</evidence>
<keyword evidence="14" id="KW-1185">Reference proteome</keyword>
<dbReference type="InterPro" id="IPR026082">
    <property type="entry name" value="ABCA"/>
</dbReference>
<keyword evidence="8 11" id="KW-1133">Transmembrane helix</keyword>
<feature type="transmembrane region" description="Helical" evidence="11">
    <location>
        <begin position="1143"/>
        <end position="1167"/>
    </location>
</feature>
<feature type="transmembrane region" description="Helical" evidence="11">
    <location>
        <begin position="1102"/>
        <end position="1123"/>
    </location>
</feature>
<dbReference type="InterPro" id="IPR013525">
    <property type="entry name" value="ABC2_TM"/>
</dbReference>
<evidence type="ECO:0000256" key="4">
    <source>
        <dbReference type="ARBA" id="ARBA00022692"/>
    </source>
</evidence>
<feature type="transmembrane region" description="Helical" evidence="11">
    <location>
        <begin position="1072"/>
        <end position="1095"/>
    </location>
</feature>
<dbReference type="GO" id="GO:0005319">
    <property type="term" value="F:lipid transporter activity"/>
    <property type="evidence" value="ECO:0007669"/>
    <property type="project" value="TreeGrafter"/>
</dbReference>
<dbReference type="PROSITE" id="PS50893">
    <property type="entry name" value="ABC_TRANSPORTER_2"/>
    <property type="match status" value="2"/>
</dbReference>
<comment type="subcellular location">
    <subcellularLocation>
        <location evidence="1">Membrane</location>
        <topology evidence="1">Multi-pass membrane protein</topology>
    </subcellularLocation>
</comment>
<evidence type="ECO:0000256" key="2">
    <source>
        <dbReference type="ARBA" id="ARBA00008869"/>
    </source>
</evidence>
<dbReference type="STRING" id="236234.A0A1J9RYI7"/>
<feature type="transmembrane region" description="Helical" evidence="11">
    <location>
        <begin position="1035"/>
        <end position="1060"/>
    </location>
</feature>
<reference evidence="13 14" key="1">
    <citation type="submission" date="2016-10" db="EMBL/GenBank/DDBJ databases">
        <title>Proteomics and genomics reveal pathogen-plant mechanisms compatible with a hemibiotrophic lifestyle of Diplodia corticola.</title>
        <authorList>
            <person name="Fernandes I."/>
            <person name="De Jonge R."/>
            <person name="Van De Peer Y."/>
            <person name="Devreese B."/>
            <person name="Alves A."/>
            <person name="Esteves A.C."/>
        </authorList>
    </citation>
    <scope>NUCLEOTIDE SEQUENCE [LARGE SCALE GENOMIC DNA]</scope>
    <source>
        <strain evidence="13 14">CBS 112549</strain>
    </source>
</reference>
<feature type="region of interest" description="Disordered" evidence="10">
    <location>
        <begin position="778"/>
        <end position="804"/>
    </location>
</feature>
<dbReference type="InterPro" id="IPR003593">
    <property type="entry name" value="AAA+_ATPase"/>
</dbReference>
<dbReference type="CDD" id="cd03263">
    <property type="entry name" value="ABC_subfamily_A"/>
    <property type="match status" value="2"/>
</dbReference>
<accession>A0A1J9RYI7</accession>
<proteinExistence type="inferred from homology"/>
<feature type="transmembrane region" description="Helical" evidence="11">
    <location>
        <begin position="26"/>
        <end position="44"/>
    </location>
</feature>
<comment type="similarity">
    <text evidence="2">Belongs to the ABC transporter superfamily. ABCA family.</text>
</comment>
<dbReference type="PROSITE" id="PS00211">
    <property type="entry name" value="ABC_TRANSPORTER_1"/>
    <property type="match status" value="2"/>
</dbReference>
<dbReference type="GO" id="GO:0016020">
    <property type="term" value="C:membrane"/>
    <property type="evidence" value="ECO:0007669"/>
    <property type="project" value="UniProtKB-SubCell"/>
</dbReference>
<dbReference type="PANTHER" id="PTHR19229:SF36">
    <property type="entry name" value="ATP-BINDING CASSETTE SUB-FAMILY A MEMBER 2"/>
    <property type="match status" value="1"/>
</dbReference>
<comment type="caution">
    <text evidence="13">The sequence shown here is derived from an EMBL/GenBank/DDBJ whole genome shotgun (WGS) entry which is preliminary data.</text>
</comment>
<evidence type="ECO:0000256" key="11">
    <source>
        <dbReference type="SAM" id="Phobius"/>
    </source>
</evidence>
<dbReference type="PANTHER" id="PTHR19229">
    <property type="entry name" value="ATP-BINDING CASSETTE TRANSPORTER SUBFAMILY A ABCA"/>
    <property type="match status" value="1"/>
</dbReference>
<evidence type="ECO:0000313" key="13">
    <source>
        <dbReference type="EMBL" id="OJD33415.1"/>
    </source>
</evidence>
<dbReference type="Proteomes" id="UP000183809">
    <property type="component" value="Unassembled WGS sequence"/>
</dbReference>
<feature type="transmembrane region" description="Helical" evidence="11">
    <location>
        <begin position="311"/>
        <end position="333"/>
    </location>
</feature>
<name>A0A1J9RYI7_9PEZI</name>
<keyword evidence="3" id="KW-0813">Transport</keyword>
<feature type="transmembrane region" description="Helical" evidence="11">
    <location>
        <begin position="833"/>
        <end position="854"/>
    </location>
</feature>
<keyword evidence="6" id="KW-0547">Nucleotide-binding</keyword>
<evidence type="ECO:0000256" key="1">
    <source>
        <dbReference type="ARBA" id="ARBA00004141"/>
    </source>
</evidence>
<dbReference type="Gene3D" id="3.40.50.300">
    <property type="entry name" value="P-loop containing nucleotide triphosphate hydrolases"/>
    <property type="match status" value="2"/>
</dbReference>
<protein>
    <submittedName>
        <fullName evidence="13">Abc transporter</fullName>
    </submittedName>
</protein>
<evidence type="ECO:0000313" key="14">
    <source>
        <dbReference type="Proteomes" id="UP000183809"/>
    </source>
</evidence>
<dbReference type="RefSeq" id="XP_020129675.1">
    <property type="nucleotide sequence ID" value="XM_020273974.1"/>
</dbReference>
<sequence>MAVFSQTWTLTKKNLRIVALRHPFSTVLRAVLLPILFMFFISYAKNFFVPPSSFGIGSATPVRSLENALDAAQGGRNKVVFVNNGLTGGDVETVINSVSETVRSAGRQVAVVQSDLDLLTECPSSLRGVSTCFAAANFHSSPSEGTGGIWNYTLRADGALGERIYVENHDNDAELYILPFQHAIDSEIASISGSSLPSSVNEYPFTPRTAEERADQIRHSYMGALINILAVAFFIGICGITYQLTGHMASERELGMSQLIEAMTPNKHVWHTQMARLLANHLAFDIIYLPSWIIMAAIMRALVFPSCSYGVIIIYHLLAGLALSSFSILGGSLFHKAQLSGIIVVIVSIVLAVIAQVTKTRSAGAVAILSLLFPPMNYTYFMILLARFERQDRAANLVEGAPKSPWQLPGIAFWVFLIIQIFVFPAIGAFVERSLYGTASKTRKMTLDSADGPPVSIKLTNFTKRWQPSWWHRKVMRRLGAAPKETVLAVNDLSLSALRGQIMVLLGANGSGKSTTLDAISGLNTISSGTIEVDGNGGLGLCPQKNVMWDELTVFEHVKIFNRLKAPSSTRDSKEQITGLIRSCDLAHKVNAKAGTLSGGQKRKLQLAMMFTGGSRVCCVDEVSSGIDPLSRRKIWDILLAERGARTMLLTTHFLDEADFLSDFIVVLSRGNLKAEGTAVELKHKLGGGYRIVFDNALVQHAPKALENTPRKVLFDKTVYEVPDSAQASVLTAALEREGITQYQVNGPTIEDVFLKLAEEIHEQSSEPETVVQEANAKTLDNADPSKASDSDPGLEVKTEKDQLEMTTGRGTGLVTQTWVLFLKRLAIVRRNWLPYAVAVLIPVAAAGLVTLFLQGFSGASCSPGSSTNTPKSVNFAQTSILKDGLLIPVGPLSAVTPRALALAAGIDESSFHLVNSLSEFNSYVTDNYANVTPGGFFLEPNAAPTFAYVADNYQIYWSLLTQSVLDAVLANTTIATTYQSFAVPYSPGAGDTLQLILYFGLAMCAFTGFFALYPTMERIRKVRALHYSNGVRAAPLWIAYTLFDFIFVLLVSALVTIIFVRASDVWYAPGYLFIVFFLYGFTSILLSYVVSLFVTSQLAAFAFMAGGQAVFFLLYFIAYMSILTYSQAAYIDRDIKTAHFTLGLITPSGNLLRSLLLSLNSFSLLCRGDSVASYPGAITVYGGPILYLIGQAIVLFTILVWWDSGYKPAFLLRSTHKHPHVEETGEPRGADVIAETHRTEQSTDRLRVLHLSKHFGKNTAVSDLTFGIRAGETFALLGPNGAGKSTTISLIRGDERPSSSPDNTTGGDVLIENVSITQHRSAARAFLGVCPQFDATDAGLSVSEHLRLYARIRGVPAAGGALAANVTAALRAVGLPSDRHSATRMASTLSGGNRRKLSLAIALTGNPAALVLDEPSSGMDAAAKRVMWRTLRPGGAVAAPGRALLVTTHSMEEADALATRAGIMAGRLLAVGTAEELRERFADGWVVQLVLGEGLKGEGEMERVKAWVRENVAGAVLDERVGTHGQLRFVAPWGKGEGKGGDDDDGLATSTSVQKSGGIAALFGLLERSKAELGIAYYSVGRTTLDQVFLSIVGRHDVQEES</sequence>
<feature type="transmembrane region" description="Helical" evidence="11">
    <location>
        <begin position="221"/>
        <end position="244"/>
    </location>
</feature>
<evidence type="ECO:0000256" key="10">
    <source>
        <dbReference type="SAM" id="MobiDB-lite"/>
    </source>
</evidence>
<keyword evidence="5" id="KW-0677">Repeat</keyword>
<dbReference type="InterPro" id="IPR003439">
    <property type="entry name" value="ABC_transporter-like_ATP-bd"/>
</dbReference>
<feature type="transmembrane region" description="Helical" evidence="11">
    <location>
        <begin position="1179"/>
        <end position="1203"/>
    </location>
</feature>
<dbReference type="FunFam" id="3.40.50.300:FF:001344">
    <property type="entry name" value="Related to ABC transporter"/>
    <property type="match status" value="1"/>
</dbReference>
<dbReference type="InterPro" id="IPR017871">
    <property type="entry name" value="ABC_transporter-like_CS"/>
</dbReference>
<evidence type="ECO:0000256" key="7">
    <source>
        <dbReference type="ARBA" id="ARBA00022840"/>
    </source>
</evidence>
<organism evidence="13 14">
    <name type="scientific">Diplodia corticola</name>
    <dbReference type="NCBI Taxonomy" id="236234"/>
    <lineage>
        <taxon>Eukaryota</taxon>
        <taxon>Fungi</taxon>
        <taxon>Dikarya</taxon>
        <taxon>Ascomycota</taxon>
        <taxon>Pezizomycotina</taxon>
        <taxon>Dothideomycetes</taxon>
        <taxon>Dothideomycetes incertae sedis</taxon>
        <taxon>Botryosphaeriales</taxon>
        <taxon>Botryosphaeriaceae</taxon>
        <taxon>Diplodia</taxon>
    </lineage>
</organism>
<feature type="domain" description="ABC transporter" evidence="12">
    <location>
        <begin position="457"/>
        <end position="695"/>
    </location>
</feature>
<feature type="transmembrane region" description="Helical" evidence="11">
    <location>
        <begin position="286"/>
        <end position="304"/>
    </location>
</feature>
<dbReference type="GO" id="GO:0005524">
    <property type="term" value="F:ATP binding"/>
    <property type="evidence" value="ECO:0007669"/>
    <property type="project" value="UniProtKB-KW"/>
</dbReference>
<feature type="compositionally biased region" description="Basic and acidic residues" evidence="10">
    <location>
        <begin position="787"/>
        <end position="804"/>
    </location>
</feature>
<dbReference type="Pfam" id="PF00005">
    <property type="entry name" value="ABC_tran"/>
    <property type="match status" value="2"/>
</dbReference>
<dbReference type="GeneID" id="31014235"/>